<dbReference type="InterPro" id="IPR003018">
    <property type="entry name" value="GAF"/>
</dbReference>
<dbReference type="Gene3D" id="3.30.450.40">
    <property type="match status" value="2"/>
</dbReference>
<dbReference type="Proteomes" id="UP000728185">
    <property type="component" value="Unassembled WGS sequence"/>
</dbReference>
<keyword evidence="3 7" id="KW-0479">Metal-binding</keyword>
<organism evidence="10 11">
    <name type="scientific">Fasciolopsis buskii</name>
    <dbReference type="NCBI Taxonomy" id="27845"/>
    <lineage>
        <taxon>Eukaryota</taxon>
        <taxon>Metazoa</taxon>
        <taxon>Spiralia</taxon>
        <taxon>Lophotrochozoa</taxon>
        <taxon>Platyhelminthes</taxon>
        <taxon>Trematoda</taxon>
        <taxon>Digenea</taxon>
        <taxon>Plagiorchiida</taxon>
        <taxon>Echinostomata</taxon>
        <taxon>Echinostomatoidea</taxon>
        <taxon>Fasciolidae</taxon>
        <taxon>Fasciolopsis</taxon>
    </lineage>
</organism>
<feature type="binding site" evidence="6">
    <location>
        <begin position="661"/>
        <end position="665"/>
    </location>
    <ligand>
        <name>AMP</name>
        <dbReference type="ChEBI" id="CHEBI:456215"/>
    </ligand>
</feature>
<evidence type="ECO:0000259" key="9">
    <source>
        <dbReference type="PROSITE" id="PS51845"/>
    </source>
</evidence>
<evidence type="ECO:0000256" key="2">
    <source>
        <dbReference type="ARBA" id="ARBA00022535"/>
    </source>
</evidence>
<dbReference type="PROSITE" id="PS00126">
    <property type="entry name" value="PDEASE_I_1"/>
    <property type="match status" value="1"/>
</dbReference>
<dbReference type="FunFam" id="1.10.1300.10:FF:000003">
    <property type="entry name" value="Phosphodiesterase"/>
    <property type="match status" value="1"/>
</dbReference>
<protein>
    <recommendedName>
        <fullName evidence="8">Phosphodiesterase</fullName>
        <ecNumber evidence="8">3.1.4.-</ecNumber>
    </recommendedName>
</protein>
<feature type="non-terminal residue" evidence="10">
    <location>
        <position position="1"/>
    </location>
</feature>
<feature type="binding site" evidence="6">
    <location>
        <position position="865"/>
    </location>
    <ligand>
        <name>AMP</name>
        <dbReference type="ChEBI" id="CHEBI:456215"/>
    </ligand>
</feature>
<dbReference type="InterPro" id="IPR002073">
    <property type="entry name" value="PDEase_catalytic_dom"/>
</dbReference>
<dbReference type="EC" id="3.1.4.-" evidence="8"/>
<dbReference type="InterPro" id="IPR003607">
    <property type="entry name" value="HD/PDEase_dom"/>
</dbReference>
<dbReference type="EMBL" id="LUCM01002650">
    <property type="protein sequence ID" value="KAA0197061.1"/>
    <property type="molecule type" value="Genomic_DNA"/>
</dbReference>
<evidence type="ECO:0000313" key="11">
    <source>
        <dbReference type="Proteomes" id="UP000728185"/>
    </source>
</evidence>
<dbReference type="GO" id="GO:0004114">
    <property type="term" value="F:3',5'-cyclic-nucleotide phosphodiesterase activity"/>
    <property type="evidence" value="ECO:0007669"/>
    <property type="project" value="InterPro"/>
</dbReference>
<dbReference type="InterPro" id="IPR036971">
    <property type="entry name" value="PDEase_catalytic_dom_sf"/>
</dbReference>
<accession>A0A8E0S5D4</accession>
<evidence type="ECO:0000313" key="10">
    <source>
        <dbReference type="EMBL" id="KAA0197061.1"/>
    </source>
</evidence>
<feature type="binding site" evidence="7">
    <location>
        <position position="702"/>
    </location>
    <ligand>
        <name>Zn(2+)</name>
        <dbReference type="ChEBI" id="CHEBI:29105"/>
        <label>1</label>
    </ligand>
</feature>
<feature type="domain" description="PDEase" evidence="9">
    <location>
        <begin position="582"/>
        <end position="908"/>
    </location>
</feature>
<dbReference type="GO" id="GO:0046872">
    <property type="term" value="F:metal ion binding"/>
    <property type="evidence" value="ECO:0007669"/>
    <property type="project" value="UniProtKB-KW"/>
</dbReference>
<proteinExistence type="inferred from homology"/>
<dbReference type="AlphaFoldDB" id="A0A8E0S5D4"/>
<evidence type="ECO:0000256" key="6">
    <source>
        <dbReference type="PIRSR" id="PIRSR623088-2"/>
    </source>
</evidence>
<evidence type="ECO:0000256" key="8">
    <source>
        <dbReference type="RuleBase" id="RU363067"/>
    </source>
</evidence>
<dbReference type="FunFam" id="3.30.450.40:FF:000007">
    <property type="entry name" value="Phosphodiesterase"/>
    <property type="match status" value="1"/>
</dbReference>
<keyword evidence="11" id="KW-1185">Reference proteome</keyword>
<dbReference type="SUPFAM" id="SSF55781">
    <property type="entry name" value="GAF domain-like"/>
    <property type="match status" value="2"/>
</dbReference>
<dbReference type="SUPFAM" id="SSF109604">
    <property type="entry name" value="HD-domain/PDEase-like"/>
    <property type="match status" value="1"/>
</dbReference>
<dbReference type="InterPro" id="IPR029016">
    <property type="entry name" value="GAF-like_dom_sf"/>
</dbReference>
<dbReference type="CDD" id="cd00077">
    <property type="entry name" value="HDc"/>
    <property type="match status" value="1"/>
</dbReference>
<dbReference type="Pfam" id="PF01590">
    <property type="entry name" value="GAF"/>
    <property type="match status" value="1"/>
</dbReference>
<dbReference type="PRINTS" id="PR00387">
    <property type="entry name" value="PDIESTERASE1"/>
</dbReference>
<comment type="cofactor">
    <cofactor evidence="8">
        <name>a divalent metal cation</name>
        <dbReference type="ChEBI" id="CHEBI:60240"/>
    </cofactor>
    <text evidence="8">Binds 2 divalent metal cations per subunit. Site 1 may preferentially bind zinc ions, while site 2 has a preference for magnesium and/or manganese ions.</text>
</comment>
<feature type="binding site" evidence="7">
    <location>
        <position position="814"/>
    </location>
    <ligand>
        <name>Zn(2+)</name>
        <dbReference type="ChEBI" id="CHEBI:29105"/>
        <label>1</label>
    </ligand>
</feature>
<dbReference type="Gene3D" id="1.10.1300.10">
    <property type="entry name" value="3'5'-cyclic nucleotide phosphodiesterase, catalytic domain"/>
    <property type="match status" value="1"/>
</dbReference>
<dbReference type="PROSITE" id="PS51845">
    <property type="entry name" value="PDEASE_I_2"/>
    <property type="match status" value="1"/>
</dbReference>
<comment type="caution">
    <text evidence="10">The sequence shown here is derived from an EMBL/GenBank/DDBJ whole genome shotgun (WGS) entry which is preliminary data.</text>
</comment>
<dbReference type="Pfam" id="PF00233">
    <property type="entry name" value="PDEase_I"/>
    <property type="match status" value="1"/>
</dbReference>
<dbReference type="SMART" id="SM00065">
    <property type="entry name" value="GAF"/>
    <property type="match status" value="1"/>
</dbReference>
<evidence type="ECO:0000256" key="5">
    <source>
        <dbReference type="PIRSR" id="PIRSR623088-1"/>
    </source>
</evidence>
<dbReference type="PANTHER" id="PTHR11347">
    <property type="entry name" value="CYCLIC NUCLEOTIDE PHOSPHODIESTERASE"/>
    <property type="match status" value="1"/>
</dbReference>
<reference evidence="10" key="1">
    <citation type="submission" date="2019-05" db="EMBL/GenBank/DDBJ databases">
        <title>Annotation for the trematode Fasciolopsis buski.</title>
        <authorList>
            <person name="Choi Y.-J."/>
        </authorList>
    </citation>
    <scope>NUCLEOTIDE SEQUENCE</scope>
    <source>
        <strain evidence="10">HT</strain>
        <tissue evidence="10">Whole worm</tissue>
    </source>
</reference>
<evidence type="ECO:0000256" key="3">
    <source>
        <dbReference type="ARBA" id="ARBA00022723"/>
    </source>
</evidence>
<comment type="similarity">
    <text evidence="1 8">Belongs to the cyclic nucleotide phosphodiesterase family.</text>
</comment>
<feature type="binding site" evidence="7">
    <location>
        <position position="703"/>
    </location>
    <ligand>
        <name>Zn(2+)</name>
        <dbReference type="ChEBI" id="CHEBI:29105"/>
        <label>1</label>
    </ligand>
</feature>
<feature type="binding site" evidence="6">
    <location>
        <position position="703"/>
    </location>
    <ligand>
        <name>AMP</name>
        <dbReference type="ChEBI" id="CHEBI:456215"/>
    </ligand>
</feature>
<sequence>INRVSCLLGPLITKDELREQVLNIARILFPSCNAAGLIISNSRQRSIDCPVDVLLREIRNSTNGDITIKKLSNEFAKMVIDAVDDRPITREMTFQDAAQKELVSFYLSPPKSFVEQTAQFVLVADTLPKSALQKARILREQLSVALNRIDRLEQILSAYDNCTSPFSNKLRRRETCSRGVHEISSASLQSTNSNNMEFFQSVCAVDLSELEATVMKHIISETGAENGFLVMQIPGTSEFVCNFAGDKKFHEPMGIDMNDDLFTEVILSKNAVFMTEISEDQKKSLVHILLSNSTRSNSTVDGFDNPNSVEDLKVLSILLCPLYTQSSYHLCGIVCLLNKASSLQFGTADEQTVQNCFKYTLPLLRCSVAYRNERVIKARTEDMLKVAGNIFTHMMDLTDLLLKIMQEAQNLTKAERCSVFLLEPETKVLVAKVLDGLPTAPNKNTTFVNEEGKSVTLPEEIRIATTQGIAGYVATTGEILNIKDAYTHPLFYRGVDEETGFHTRNILCFPIKNEKNGIVGVAQLCNKIDFPYFTHADEDIAKAFSVYCCISIVHSLMYKRVQDAQHKTRLANELMMYHMQVSEDKVQWLSGCRIPPMESLLDPPSSFSSIPRNIIIEDSTFLACLSMFDELDLIKHWHISRKTLARFILMVRRGYRDPAYHNWMHAFSVCHFIYVCGMNLPLAGDNLTHMEFFALFVASLCHDIDHRGTNNSFQLQSKSTLAALYSSEGSVLERHHFSQTICILNTKDCNVFESLTEAEYSQVLDLIRDIILATDLAHHLNILPNLKQMADVGYDSQSPKHHNLLLCLLMTAADLSDQTKNWANTVQVAKLIYEEFFRQGDLEKALGHNPADSMDRERACVPSLQVSFLDYIISPLYEIFAQMFPKGRDFLVTINSNRVRWKQLEKKVRDGELNGNGLEIFKHDLLNEAHFES</sequence>
<dbReference type="InterPro" id="IPR023088">
    <property type="entry name" value="PDEase"/>
</dbReference>
<keyword evidence="4 8" id="KW-0378">Hydrolase</keyword>
<dbReference type="SMART" id="SM00471">
    <property type="entry name" value="HDc"/>
    <property type="match status" value="1"/>
</dbReference>
<feature type="active site" description="Proton donor" evidence="5">
    <location>
        <position position="661"/>
    </location>
</feature>
<feature type="binding site" evidence="7">
    <location>
        <position position="665"/>
    </location>
    <ligand>
        <name>Zn(2+)</name>
        <dbReference type="ChEBI" id="CHEBI:29105"/>
        <label>1</label>
    </ligand>
</feature>
<dbReference type="InterPro" id="IPR023174">
    <property type="entry name" value="PDEase_CS"/>
</dbReference>
<gene>
    <name evidence="10" type="ORF">FBUS_00391</name>
</gene>
<feature type="binding site" evidence="7">
    <location>
        <position position="703"/>
    </location>
    <ligand>
        <name>Zn(2+)</name>
        <dbReference type="ChEBI" id="CHEBI:29105"/>
        <label>2</label>
    </ligand>
</feature>
<name>A0A8E0S5D4_9TREM</name>
<evidence type="ECO:0000256" key="4">
    <source>
        <dbReference type="ARBA" id="ARBA00022801"/>
    </source>
</evidence>
<evidence type="ECO:0000256" key="7">
    <source>
        <dbReference type="PIRSR" id="PIRSR623088-3"/>
    </source>
</evidence>
<evidence type="ECO:0000256" key="1">
    <source>
        <dbReference type="ARBA" id="ARBA00007648"/>
    </source>
</evidence>
<dbReference type="GO" id="GO:0007165">
    <property type="term" value="P:signal transduction"/>
    <property type="evidence" value="ECO:0007669"/>
    <property type="project" value="InterPro"/>
</dbReference>
<dbReference type="OrthoDB" id="295473at2759"/>
<feature type="binding site" evidence="6">
    <location>
        <position position="814"/>
    </location>
    <ligand>
        <name>AMP</name>
        <dbReference type="ChEBI" id="CHEBI:456215"/>
    </ligand>
</feature>
<keyword evidence="2" id="KW-0140">cGMP</keyword>